<dbReference type="Pfam" id="PF03572">
    <property type="entry name" value="Peptidase_S41"/>
    <property type="match status" value="1"/>
</dbReference>
<name>A0A3M9MU54_9BACT</name>
<evidence type="ECO:0000313" key="4">
    <source>
        <dbReference type="Proteomes" id="UP000272117"/>
    </source>
</evidence>
<protein>
    <recommendedName>
        <fullName evidence="2">Tail specific protease domain-containing protein</fullName>
    </recommendedName>
</protein>
<sequence length="653" mass="74613">MKNHYPPQSLAAPVILQVTFPRAMFLLVMAFLLGLGPAFAQNDFETEKQLNFFRIWGHLKYYHPSSAMGMLHADSLFLANLSKVDSAKNQKQVNAVFKQLLKEVGVPAGDKSGAQKDNPKGAFLLKNLDDTWRTKSKFLSSDNRKMLNQIFERRYTGDKHYYTYVRNNPYGGTMPHEPDYTTDPKENLPYPLRMLALAKFKAFVDYLYPYKHLMDENWDVVISQNIPQFAQCATREEYERLLLGVNARLDDTQAYSFFRQLNYREKLFKNHYYPPFDYQVAEKKILVTAVIDEALCKRSNIRRGDIIEGLDSVSVTEWVNALGAVLAVSNQSSLWSRVGEWGDNLLFRSEDPVMQVQLTRGEEKLNTTLRLMDPSQAAKAKLIDTYFKKKQAVPPKKSKGLVYAAKGIVHFKIDDTFRMIKDETSEEDYRLMDSLFSRATKARGIIFDMRGEPDNSDFVFHYAFKKFGKPDHYFARYYQLNPYQVGSYRLLTQPEVYYPTEIKPEETAYAGKVVILVNGTTQSIGEWHTMSLQRLFPGSITLGQPSAGADGDVKRMVLPGKYVVALSGNGIYYPNNAVTQRLGVRLDEEVHPTLKGVLSRKDELLARAIELIGVEEKKDDEPSVTKKTEAKKPESKKSEPKKAETKKAETKKT</sequence>
<comment type="caution">
    <text evidence="3">The sequence shown here is derived from an EMBL/GenBank/DDBJ whole genome shotgun (WGS) entry which is preliminary data.</text>
</comment>
<dbReference type="Proteomes" id="UP000272117">
    <property type="component" value="Unassembled WGS sequence"/>
</dbReference>
<gene>
    <name evidence="3" type="ORF">EFB08_06360</name>
</gene>
<dbReference type="AlphaFoldDB" id="A0A3M9MU54"/>
<dbReference type="GO" id="GO:0006508">
    <property type="term" value="P:proteolysis"/>
    <property type="evidence" value="ECO:0007669"/>
    <property type="project" value="InterPro"/>
</dbReference>
<proteinExistence type="predicted"/>
<reference evidence="3 4" key="1">
    <citation type="submission" date="2018-11" db="EMBL/GenBank/DDBJ databases">
        <title>Rufibacter latericius sp. nov., isolated from water in Baiyang Lake.</title>
        <authorList>
            <person name="Yang Y."/>
        </authorList>
    </citation>
    <scope>NUCLEOTIDE SEQUENCE [LARGE SCALE GENOMIC DNA]</scope>
    <source>
        <strain evidence="3 4">R-22-1c-1</strain>
    </source>
</reference>
<dbReference type="EMBL" id="RJJD01000003">
    <property type="protein sequence ID" value="RNI29051.1"/>
    <property type="molecule type" value="Genomic_DNA"/>
</dbReference>
<dbReference type="Gene3D" id="3.90.226.10">
    <property type="entry name" value="2-enoyl-CoA Hydratase, Chain A, domain 1"/>
    <property type="match status" value="1"/>
</dbReference>
<evidence type="ECO:0000256" key="1">
    <source>
        <dbReference type="SAM" id="MobiDB-lite"/>
    </source>
</evidence>
<accession>A0A3M9MU54</accession>
<keyword evidence="4" id="KW-1185">Reference proteome</keyword>
<dbReference type="SUPFAM" id="SSF52096">
    <property type="entry name" value="ClpP/crotonase"/>
    <property type="match status" value="1"/>
</dbReference>
<evidence type="ECO:0000313" key="3">
    <source>
        <dbReference type="EMBL" id="RNI29051.1"/>
    </source>
</evidence>
<dbReference type="InterPro" id="IPR005151">
    <property type="entry name" value="Tail-specific_protease"/>
</dbReference>
<dbReference type="OrthoDB" id="5379939at2"/>
<feature type="region of interest" description="Disordered" evidence="1">
    <location>
        <begin position="616"/>
        <end position="653"/>
    </location>
</feature>
<feature type="domain" description="Tail specific protease" evidence="2">
    <location>
        <begin position="440"/>
        <end position="590"/>
    </location>
</feature>
<evidence type="ECO:0000259" key="2">
    <source>
        <dbReference type="Pfam" id="PF03572"/>
    </source>
</evidence>
<organism evidence="3 4">
    <name type="scientific">Rufibacter latericius</name>
    <dbReference type="NCBI Taxonomy" id="2487040"/>
    <lineage>
        <taxon>Bacteria</taxon>
        <taxon>Pseudomonadati</taxon>
        <taxon>Bacteroidota</taxon>
        <taxon>Cytophagia</taxon>
        <taxon>Cytophagales</taxon>
        <taxon>Hymenobacteraceae</taxon>
        <taxon>Rufibacter</taxon>
    </lineage>
</organism>
<dbReference type="GO" id="GO:0008236">
    <property type="term" value="F:serine-type peptidase activity"/>
    <property type="evidence" value="ECO:0007669"/>
    <property type="project" value="InterPro"/>
</dbReference>
<dbReference type="RefSeq" id="WP_123126108.1">
    <property type="nucleotide sequence ID" value="NZ_RJJD01000003.1"/>
</dbReference>
<dbReference type="InterPro" id="IPR029045">
    <property type="entry name" value="ClpP/crotonase-like_dom_sf"/>
</dbReference>